<evidence type="ECO:0000256" key="4">
    <source>
        <dbReference type="PROSITE-ProRule" id="PRU00335"/>
    </source>
</evidence>
<reference evidence="6" key="1">
    <citation type="submission" date="2010-08" db="EMBL/GenBank/DDBJ databases">
        <authorList>
            <person name="Muzny D."/>
            <person name="Qin X."/>
            <person name="Buhay C."/>
            <person name="Dugan-Rocha S."/>
            <person name="Ding Y."/>
            <person name="Chen G."/>
            <person name="Hawes A."/>
            <person name="Holder M."/>
            <person name="Jhangiani S."/>
            <person name="Johnson A."/>
            <person name="Khan Z."/>
            <person name="Li Z."/>
            <person name="Liu W."/>
            <person name="Liu X."/>
            <person name="Perez L."/>
            <person name="Shen H."/>
            <person name="Wang Q."/>
            <person name="Watt J."/>
            <person name="Xi L."/>
            <person name="Xin Y."/>
            <person name="Zhou J."/>
            <person name="Deng J."/>
            <person name="Jiang H."/>
            <person name="Liu Y."/>
            <person name="Qu J."/>
            <person name="Song X.-Z."/>
            <person name="Zhang L."/>
            <person name="Villasana D."/>
            <person name="Johnson A."/>
            <person name="Liu J."/>
            <person name="Liyanage D."/>
            <person name="Lorensuhewa L."/>
            <person name="Robinson T."/>
            <person name="Song A."/>
            <person name="Song B.-B."/>
            <person name="Dinh H."/>
            <person name="Thornton R."/>
            <person name="Coyle M."/>
            <person name="Francisco L."/>
            <person name="Jackson L."/>
            <person name="Javaid M."/>
            <person name="Korchina V."/>
            <person name="Kovar C."/>
            <person name="Mata R."/>
            <person name="Mathew T."/>
            <person name="Ngo R."/>
            <person name="Nguyen L."/>
            <person name="Nguyen N."/>
            <person name="Okwuonu G."/>
            <person name="Ongeri F."/>
            <person name="Pham C."/>
            <person name="Simmons D."/>
            <person name="Wilczek-Boney K."/>
            <person name="Hale W."/>
            <person name="Jakkamsetti A."/>
            <person name="Pham P."/>
            <person name="Ruth R."/>
            <person name="San Lucas F."/>
            <person name="Warren J."/>
            <person name="Zhang J."/>
            <person name="Zhao Z."/>
            <person name="Zhou C."/>
            <person name="Zhu D."/>
            <person name="Lee S."/>
            <person name="Bess C."/>
            <person name="Blankenburg K."/>
            <person name="Forbes L."/>
            <person name="Fu Q."/>
            <person name="Gubbala S."/>
            <person name="Hirani K."/>
            <person name="Jayaseelan J.C."/>
            <person name="Lara F."/>
            <person name="Munidasa M."/>
            <person name="Palculict T."/>
            <person name="Patil S."/>
            <person name="Pu L.-L."/>
            <person name="Saada N."/>
            <person name="Tang L."/>
            <person name="Weissenberger G."/>
            <person name="Zhu Y."/>
            <person name="Hemphill L."/>
            <person name="Shang Y."/>
            <person name="Youmans B."/>
            <person name="Ayvaz T."/>
            <person name="Ross M."/>
            <person name="Santibanez J."/>
            <person name="Aqrawi P."/>
            <person name="Gross S."/>
            <person name="Joshi V."/>
            <person name="Fowler G."/>
            <person name="Nazareth L."/>
            <person name="Reid J."/>
            <person name="Worley K."/>
            <person name="Petrosino J."/>
            <person name="Highlander S."/>
            <person name="Gibbs R."/>
        </authorList>
    </citation>
    <scope>NUCLEOTIDE SEQUENCE [LARGE SCALE GENOMIC DNA]</scope>
    <source>
        <strain evidence="6">DSM 15272</strain>
    </source>
</reference>
<dbReference type="PRINTS" id="PR00455">
    <property type="entry name" value="HTHTETR"/>
</dbReference>
<evidence type="ECO:0000259" key="5">
    <source>
        <dbReference type="PROSITE" id="PS50977"/>
    </source>
</evidence>
<dbReference type="SUPFAM" id="SSF46689">
    <property type="entry name" value="Homeodomain-like"/>
    <property type="match status" value="1"/>
</dbReference>
<accession>E2SCQ2</accession>
<keyword evidence="3" id="KW-0804">Transcription</keyword>
<keyword evidence="7" id="KW-1185">Reference proteome</keyword>
<dbReference type="PROSITE" id="PS50977">
    <property type="entry name" value="HTH_TETR_2"/>
    <property type="match status" value="1"/>
</dbReference>
<name>E2SCQ2_9ACTN</name>
<dbReference type="Gene3D" id="1.10.357.10">
    <property type="entry name" value="Tetracycline Repressor, domain 2"/>
    <property type="match status" value="1"/>
</dbReference>
<proteinExistence type="predicted"/>
<protein>
    <submittedName>
        <fullName evidence="6">Transcriptional regulator, TetR family</fullName>
    </submittedName>
</protein>
<dbReference type="InterPro" id="IPR050109">
    <property type="entry name" value="HTH-type_TetR-like_transc_reg"/>
</dbReference>
<dbReference type="GO" id="GO:0000976">
    <property type="term" value="F:transcription cis-regulatory region binding"/>
    <property type="evidence" value="ECO:0007669"/>
    <property type="project" value="TreeGrafter"/>
</dbReference>
<dbReference type="Pfam" id="PF00440">
    <property type="entry name" value="TetR_N"/>
    <property type="match status" value="1"/>
</dbReference>
<gene>
    <name evidence="6" type="ORF">HMPREF0063_12214</name>
</gene>
<dbReference type="GO" id="GO:0003700">
    <property type="term" value="F:DNA-binding transcription factor activity"/>
    <property type="evidence" value="ECO:0007669"/>
    <property type="project" value="TreeGrafter"/>
</dbReference>
<dbReference type="RefSeq" id="WP_007077306.1">
    <property type="nucleotide sequence ID" value="NZ_CM001024.1"/>
</dbReference>
<dbReference type="eggNOG" id="COG1309">
    <property type="taxonomic scope" value="Bacteria"/>
</dbReference>
<evidence type="ECO:0000256" key="1">
    <source>
        <dbReference type="ARBA" id="ARBA00023015"/>
    </source>
</evidence>
<evidence type="ECO:0000313" key="6">
    <source>
        <dbReference type="EMBL" id="EFQ83005.1"/>
    </source>
</evidence>
<comment type="caution">
    <text evidence="6">The sequence shown here is derived from an EMBL/GenBank/DDBJ whole genome shotgun (WGS) entry which is preliminary data.</text>
</comment>
<feature type="DNA-binding region" description="H-T-H motif" evidence="4">
    <location>
        <begin position="43"/>
        <end position="62"/>
    </location>
</feature>
<evidence type="ECO:0000256" key="2">
    <source>
        <dbReference type="ARBA" id="ARBA00023125"/>
    </source>
</evidence>
<keyword evidence="1" id="KW-0805">Transcription regulation</keyword>
<sequence>MSHRSGHPDRRSRAAHLGPVARRPLVLDAALAVWDRHGYAGATTAAIAEEAGVSKPVLYECYSTKDAILFALLDREEERLMAAVAAAVPSAIDPEHPEHTFRQMYVTFFTAVLGDPMSWRVFLDAGRTVPRALQQRVAEGREVSVAGIAALLDTFTVEQGRPMSPRELHLRAELLVTLVEKNALLLLSQEPGPDAWTVEDLAEVTTRIALQGWA</sequence>
<dbReference type="STRING" id="585531.HMPREF0063_12214"/>
<dbReference type="HOGENOM" id="CLU_069356_12_2_11"/>
<dbReference type="InterPro" id="IPR001647">
    <property type="entry name" value="HTH_TetR"/>
</dbReference>
<dbReference type="EMBL" id="ACLF03000006">
    <property type="protein sequence ID" value="EFQ83005.1"/>
    <property type="molecule type" value="Genomic_DNA"/>
</dbReference>
<keyword evidence="2 4" id="KW-0238">DNA-binding</keyword>
<dbReference type="InterPro" id="IPR009057">
    <property type="entry name" value="Homeodomain-like_sf"/>
</dbReference>
<dbReference type="PANTHER" id="PTHR30055">
    <property type="entry name" value="HTH-TYPE TRANSCRIPTIONAL REGULATOR RUTR"/>
    <property type="match status" value="1"/>
</dbReference>
<dbReference type="PANTHER" id="PTHR30055:SF234">
    <property type="entry name" value="HTH-TYPE TRANSCRIPTIONAL REGULATOR BETI"/>
    <property type="match status" value="1"/>
</dbReference>
<dbReference type="Proteomes" id="UP000003111">
    <property type="component" value="Unassembled WGS sequence"/>
</dbReference>
<evidence type="ECO:0000256" key="3">
    <source>
        <dbReference type="ARBA" id="ARBA00023163"/>
    </source>
</evidence>
<dbReference type="AlphaFoldDB" id="E2SCQ2"/>
<evidence type="ECO:0000313" key="7">
    <source>
        <dbReference type="Proteomes" id="UP000003111"/>
    </source>
</evidence>
<organism evidence="6 7">
    <name type="scientific">Aeromicrobium marinum DSM 15272</name>
    <dbReference type="NCBI Taxonomy" id="585531"/>
    <lineage>
        <taxon>Bacteria</taxon>
        <taxon>Bacillati</taxon>
        <taxon>Actinomycetota</taxon>
        <taxon>Actinomycetes</taxon>
        <taxon>Propionibacteriales</taxon>
        <taxon>Nocardioidaceae</taxon>
        <taxon>Aeromicrobium</taxon>
    </lineage>
</organism>
<feature type="domain" description="HTH tetR-type" evidence="5">
    <location>
        <begin position="20"/>
        <end position="80"/>
    </location>
</feature>